<dbReference type="STRING" id="742152.A0A2H3JJ08"/>
<proteinExistence type="predicted"/>
<evidence type="ECO:0000256" key="3">
    <source>
        <dbReference type="ARBA" id="ARBA00014846"/>
    </source>
</evidence>
<keyword evidence="4 8" id="KW-0808">Transferase</keyword>
<evidence type="ECO:0000313" key="9">
    <source>
        <dbReference type="EMBL" id="PCH37728.1"/>
    </source>
</evidence>
<dbReference type="GO" id="GO:0005524">
    <property type="term" value="F:ATP binding"/>
    <property type="evidence" value="ECO:0007669"/>
    <property type="project" value="UniProtKB-KW"/>
</dbReference>
<keyword evidence="7 8" id="KW-0067">ATP-binding</keyword>
<comment type="function">
    <text evidence="8">Phosphorylates Ins(1,3,4,5,6)P5 at position 2 to form Ins(1,2,3,4,5,6)P6 (InsP6 or phytate).</text>
</comment>
<keyword evidence="6 8" id="KW-0418">Kinase</keyword>
<evidence type="ECO:0000256" key="4">
    <source>
        <dbReference type="ARBA" id="ARBA00022679"/>
    </source>
</evidence>
<dbReference type="EC" id="2.7.1.158" evidence="2 8"/>
<comment type="catalytic activity">
    <reaction evidence="1 8">
        <text>1D-myo-inositol 1,3,4,5,6-pentakisphosphate + ATP = 1D-myo-inositol hexakisphosphate + ADP + H(+)</text>
        <dbReference type="Rhea" id="RHEA:20313"/>
        <dbReference type="ChEBI" id="CHEBI:15378"/>
        <dbReference type="ChEBI" id="CHEBI:30616"/>
        <dbReference type="ChEBI" id="CHEBI:57733"/>
        <dbReference type="ChEBI" id="CHEBI:58130"/>
        <dbReference type="ChEBI" id="CHEBI:456216"/>
        <dbReference type="EC" id="2.7.1.158"/>
    </reaction>
</comment>
<dbReference type="OrthoDB" id="272370at2759"/>
<dbReference type="Gene3D" id="3.30.200.110">
    <property type="entry name" value="Inositol-pentakisphosphate 2-kinase, N-lobe"/>
    <property type="match status" value="1"/>
</dbReference>
<evidence type="ECO:0000256" key="1">
    <source>
        <dbReference type="ARBA" id="ARBA00001774"/>
    </source>
</evidence>
<dbReference type="OMA" id="WKYISEG"/>
<dbReference type="Pfam" id="PF06090">
    <property type="entry name" value="Ins_P5_2-kin"/>
    <property type="match status" value="1"/>
</dbReference>
<dbReference type="Proteomes" id="UP000218811">
    <property type="component" value="Unassembled WGS sequence"/>
</dbReference>
<organism evidence="9 10">
    <name type="scientific">Wolfiporia cocos (strain MD-104)</name>
    <name type="common">Brown rot fungus</name>
    <dbReference type="NCBI Taxonomy" id="742152"/>
    <lineage>
        <taxon>Eukaryota</taxon>
        <taxon>Fungi</taxon>
        <taxon>Dikarya</taxon>
        <taxon>Basidiomycota</taxon>
        <taxon>Agaricomycotina</taxon>
        <taxon>Agaricomycetes</taxon>
        <taxon>Polyporales</taxon>
        <taxon>Phaeolaceae</taxon>
        <taxon>Wolfiporia</taxon>
    </lineage>
</organism>
<dbReference type="GO" id="GO:0035299">
    <property type="term" value="F:inositol-1,3,4,5,6-pentakisphosphate 2-kinase activity"/>
    <property type="evidence" value="ECO:0007669"/>
    <property type="project" value="UniProtKB-EC"/>
</dbReference>
<dbReference type="GO" id="GO:0005634">
    <property type="term" value="C:nucleus"/>
    <property type="evidence" value="ECO:0007669"/>
    <property type="project" value="TreeGrafter"/>
</dbReference>
<dbReference type="PANTHER" id="PTHR14456">
    <property type="entry name" value="INOSITOL POLYPHOSPHATE KINASE 1"/>
    <property type="match status" value="1"/>
</dbReference>
<keyword evidence="5 8" id="KW-0547">Nucleotide-binding</keyword>
<evidence type="ECO:0000256" key="7">
    <source>
        <dbReference type="ARBA" id="ARBA00022840"/>
    </source>
</evidence>
<dbReference type="AlphaFoldDB" id="A0A2H3JJ08"/>
<keyword evidence="10" id="KW-1185">Reference proteome</keyword>
<evidence type="ECO:0000256" key="6">
    <source>
        <dbReference type="ARBA" id="ARBA00022777"/>
    </source>
</evidence>
<dbReference type="InterPro" id="IPR009286">
    <property type="entry name" value="Ins_P5_2-kin"/>
</dbReference>
<name>A0A2H3JJ08_WOLCO</name>
<dbReference type="PANTHER" id="PTHR14456:SF2">
    <property type="entry name" value="INOSITOL-PENTAKISPHOSPHATE 2-KINASE"/>
    <property type="match status" value="1"/>
</dbReference>
<dbReference type="EMBL" id="KB467942">
    <property type="protein sequence ID" value="PCH37728.1"/>
    <property type="molecule type" value="Genomic_DNA"/>
</dbReference>
<evidence type="ECO:0000256" key="5">
    <source>
        <dbReference type="ARBA" id="ARBA00022741"/>
    </source>
</evidence>
<evidence type="ECO:0000256" key="2">
    <source>
        <dbReference type="ARBA" id="ARBA00012023"/>
    </source>
</evidence>
<dbReference type="GO" id="GO:0032958">
    <property type="term" value="P:inositol phosphate biosynthetic process"/>
    <property type="evidence" value="ECO:0007669"/>
    <property type="project" value="TreeGrafter"/>
</dbReference>
<protein>
    <recommendedName>
        <fullName evidence="3 8">Inositol-pentakisphosphate 2-kinase</fullName>
        <ecNumber evidence="2 8">2.7.1.158</ecNumber>
    </recommendedName>
</protein>
<evidence type="ECO:0000256" key="8">
    <source>
        <dbReference type="RuleBase" id="RU364126"/>
    </source>
</evidence>
<reference evidence="9 10" key="1">
    <citation type="journal article" date="2012" name="Science">
        <title>The Paleozoic origin of enzymatic lignin decomposition reconstructed from 31 fungal genomes.</title>
        <authorList>
            <person name="Floudas D."/>
            <person name="Binder M."/>
            <person name="Riley R."/>
            <person name="Barry K."/>
            <person name="Blanchette R.A."/>
            <person name="Henrissat B."/>
            <person name="Martinez A.T."/>
            <person name="Otillar R."/>
            <person name="Spatafora J.W."/>
            <person name="Yadav J.S."/>
            <person name="Aerts A."/>
            <person name="Benoit I."/>
            <person name="Boyd A."/>
            <person name="Carlson A."/>
            <person name="Copeland A."/>
            <person name="Coutinho P.M."/>
            <person name="de Vries R.P."/>
            <person name="Ferreira P."/>
            <person name="Findley K."/>
            <person name="Foster B."/>
            <person name="Gaskell J."/>
            <person name="Glotzer D."/>
            <person name="Gorecki P."/>
            <person name="Heitman J."/>
            <person name="Hesse C."/>
            <person name="Hori C."/>
            <person name="Igarashi K."/>
            <person name="Jurgens J.A."/>
            <person name="Kallen N."/>
            <person name="Kersten P."/>
            <person name="Kohler A."/>
            <person name="Kuees U."/>
            <person name="Kumar T.K.A."/>
            <person name="Kuo A."/>
            <person name="LaButti K."/>
            <person name="Larrondo L.F."/>
            <person name="Lindquist E."/>
            <person name="Ling A."/>
            <person name="Lombard V."/>
            <person name="Lucas S."/>
            <person name="Lundell T."/>
            <person name="Martin R."/>
            <person name="McLaughlin D.J."/>
            <person name="Morgenstern I."/>
            <person name="Morin E."/>
            <person name="Murat C."/>
            <person name="Nagy L.G."/>
            <person name="Nolan M."/>
            <person name="Ohm R.A."/>
            <person name="Patyshakuliyeva A."/>
            <person name="Rokas A."/>
            <person name="Ruiz-Duenas F.J."/>
            <person name="Sabat G."/>
            <person name="Salamov A."/>
            <person name="Samejima M."/>
            <person name="Schmutz J."/>
            <person name="Slot J.C."/>
            <person name="St John F."/>
            <person name="Stenlid J."/>
            <person name="Sun H."/>
            <person name="Sun S."/>
            <person name="Syed K."/>
            <person name="Tsang A."/>
            <person name="Wiebenga A."/>
            <person name="Young D."/>
            <person name="Pisabarro A."/>
            <person name="Eastwood D.C."/>
            <person name="Martin F."/>
            <person name="Cullen D."/>
            <person name="Grigoriev I.V."/>
            <person name="Hibbett D.S."/>
        </authorList>
    </citation>
    <scope>NUCLEOTIDE SEQUENCE [LARGE SCALE GENOMIC DNA]</scope>
    <source>
        <strain evidence="9 10">MD-104</strain>
    </source>
</reference>
<dbReference type="InterPro" id="IPR043001">
    <property type="entry name" value="IP5_2-K_N_lobe"/>
</dbReference>
<comment type="domain">
    <text evidence="8">The EXKPK motif is conserved in inositol-pentakisphosphate 2-kinases of both family 1 and 2.</text>
</comment>
<evidence type="ECO:0000313" key="10">
    <source>
        <dbReference type="Proteomes" id="UP000218811"/>
    </source>
</evidence>
<sequence length="456" mass="51675">MQIQSDVGAGEVATTIFHVLSQTSPEYWRYVAEGGATCVFSYIGPPHSMLDGTVLRLRKIRKDQILDADRTTVMCDPNEAPGDAQLFFQRNVIQRLVPPEHLPRLEIVHLDQTWLNQLIQLHDEARPPLRRLKDEIDRRSTTAILATDLVRQEGLAVEIKPKWGFLPSATYLSPQTRTVKMRTCRFCMHTHLRSAQGEKAATEYCPLDLYSCDEPRVRRSLHALWEHWVGNDGEINNLRIFVKGKNIVPSQDAEKLHAISGLFDVASDTSHNASSLDEIRNRFIDTLIPIVLHSPVLSLLSRLQRTLDPLDVEGLAGLWSRAHSELTPEPSLGQGLAEPSEQLWAHFVDEYNTRLASLEKEYDEPRPQAHELEYYCMAYMLSATFKDCSIIINLAGKDAKSVKVIDLDVKSISRLEKWDKLDREIVSKYAMLDTPKTCVDRWAKGGQAEQCNALDA</sequence>
<accession>A0A2H3JJ08</accession>
<gene>
    <name evidence="9" type="ORF">WOLCODRAFT_160999</name>
</gene>